<evidence type="ECO:0000313" key="12">
    <source>
        <dbReference type="EMBL" id="KAG0495485.1"/>
    </source>
</evidence>
<proteinExistence type="inferred from homology"/>
<evidence type="ECO:0000256" key="4">
    <source>
        <dbReference type="ARBA" id="ARBA00022722"/>
    </source>
</evidence>
<feature type="chain" id="PRO_5032734354" description="Aspergillus nuclease S1" evidence="11">
    <location>
        <begin position="29"/>
        <end position="302"/>
    </location>
</feature>
<dbReference type="EMBL" id="JADCNL010000001">
    <property type="protein sequence ID" value="KAG0495485.1"/>
    <property type="molecule type" value="Genomic_DNA"/>
</dbReference>
<keyword evidence="5" id="KW-0479">Metal-binding</keyword>
<evidence type="ECO:0000256" key="7">
    <source>
        <dbReference type="ARBA" id="ARBA00022759"/>
    </source>
</evidence>
<comment type="similarity">
    <text evidence="2">Belongs to the nuclease type I family.</text>
</comment>
<dbReference type="PANTHER" id="PTHR33146">
    <property type="entry name" value="ENDONUCLEASE 4"/>
    <property type="match status" value="1"/>
</dbReference>
<evidence type="ECO:0000256" key="5">
    <source>
        <dbReference type="ARBA" id="ARBA00022723"/>
    </source>
</evidence>
<dbReference type="SUPFAM" id="SSF48537">
    <property type="entry name" value="Phospholipase C/P1 nuclease"/>
    <property type="match status" value="1"/>
</dbReference>
<keyword evidence="7" id="KW-0255">Endonuclease</keyword>
<feature type="signal peptide" evidence="11">
    <location>
        <begin position="1"/>
        <end position="28"/>
    </location>
</feature>
<keyword evidence="4" id="KW-0540">Nuclease</keyword>
<dbReference type="CDD" id="cd11010">
    <property type="entry name" value="S1-P1_nuclease"/>
    <property type="match status" value="1"/>
</dbReference>
<evidence type="ECO:0000256" key="10">
    <source>
        <dbReference type="ARBA" id="ARBA00023180"/>
    </source>
</evidence>
<keyword evidence="13" id="KW-1185">Reference proteome</keyword>
<evidence type="ECO:0000313" key="13">
    <source>
        <dbReference type="Proteomes" id="UP000636800"/>
    </source>
</evidence>
<dbReference type="InterPro" id="IPR008947">
    <property type="entry name" value="PLipase_C/P1_nuclease_dom_sf"/>
</dbReference>
<evidence type="ECO:0000256" key="11">
    <source>
        <dbReference type="SAM" id="SignalP"/>
    </source>
</evidence>
<dbReference type="Gene3D" id="1.10.575.10">
    <property type="entry name" value="P1 Nuclease"/>
    <property type="match status" value="1"/>
</dbReference>
<dbReference type="GO" id="GO:0000014">
    <property type="term" value="F:single-stranded DNA endodeoxyribonuclease activity"/>
    <property type="evidence" value="ECO:0007669"/>
    <property type="project" value="UniProtKB-ARBA"/>
</dbReference>
<dbReference type="FunFam" id="1.10.575.10:FF:000002">
    <property type="entry name" value="Endonuclease 2"/>
    <property type="match status" value="1"/>
</dbReference>
<protein>
    <recommendedName>
        <fullName evidence="3">Aspergillus nuclease S1</fullName>
        <ecNumber evidence="3">3.1.30.1</ecNumber>
    </recommendedName>
</protein>
<keyword evidence="6 11" id="KW-0732">Signal</keyword>
<evidence type="ECO:0000256" key="3">
    <source>
        <dbReference type="ARBA" id="ARBA00012562"/>
    </source>
</evidence>
<dbReference type="InterPro" id="IPR003154">
    <property type="entry name" value="S1/P1nuclease"/>
</dbReference>
<comment type="catalytic activity">
    <reaction evidence="1">
        <text>Endonucleolytic cleavage to 5'-phosphomononucleotide and 5'-phosphooligonucleotide end-products.</text>
        <dbReference type="EC" id="3.1.30.1"/>
    </reaction>
</comment>
<reference evidence="12 13" key="1">
    <citation type="journal article" date="2020" name="Nat. Food">
        <title>A phased Vanilla planifolia genome enables genetic improvement of flavour and production.</title>
        <authorList>
            <person name="Hasing T."/>
            <person name="Tang H."/>
            <person name="Brym M."/>
            <person name="Khazi F."/>
            <person name="Huang T."/>
            <person name="Chambers A.H."/>
        </authorList>
    </citation>
    <scope>NUCLEOTIDE SEQUENCE [LARGE SCALE GENOMIC DNA]</scope>
    <source>
        <tissue evidence="12">Leaf</tissue>
    </source>
</reference>
<evidence type="ECO:0000256" key="8">
    <source>
        <dbReference type="ARBA" id="ARBA00022801"/>
    </source>
</evidence>
<dbReference type="AlphaFoldDB" id="A0A835RNB7"/>
<keyword evidence="8" id="KW-0378">Hydrolase</keyword>
<keyword evidence="10" id="KW-0325">Glycoprotein</keyword>
<dbReference type="OrthoDB" id="206201at2759"/>
<dbReference type="Pfam" id="PF02265">
    <property type="entry name" value="S1-P1_nuclease"/>
    <property type="match status" value="1"/>
</dbReference>
<sequence>MAVVSPRLLLFFCLSSWIVIWRAPSGDAWGKEGHIMVCKIAELYLTEKTAEEVRDLLPETAGGDLSTVCPWADEVRFRYRWSSPLHFVNTPGVCNYKYSRDCHNPHGEKGMCAVGAINNYTEQLLDIKDPSNHYNLTESLMFLAHFVGDIHQPLHAGFAADLGGNTIVVHWYKRKSNLHHVWDVEIIDTAMHEFYSDDLDSMVEGIRLNITGEWSTEVDKWKTCSNKRATCANDYAIESTHLACKYAYKDAEQDSTLEGNTDEYFFTRLPVVKKRIAQAGLRLALILNRIFDGEKSREIQSI</sequence>
<dbReference type="GO" id="GO:0006308">
    <property type="term" value="P:DNA catabolic process"/>
    <property type="evidence" value="ECO:0007669"/>
    <property type="project" value="InterPro"/>
</dbReference>
<dbReference type="Proteomes" id="UP000636800">
    <property type="component" value="Chromosome 1"/>
</dbReference>
<name>A0A835RNB7_VANPL</name>
<organism evidence="12 13">
    <name type="scientific">Vanilla planifolia</name>
    <name type="common">Vanilla</name>
    <dbReference type="NCBI Taxonomy" id="51239"/>
    <lineage>
        <taxon>Eukaryota</taxon>
        <taxon>Viridiplantae</taxon>
        <taxon>Streptophyta</taxon>
        <taxon>Embryophyta</taxon>
        <taxon>Tracheophyta</taxon>
        <taxon>Spermatophyta</taxon>
        <taxon>Magnoliopsida</taxon>
        <taxon>Liliopsida</taxon>
        <taxon>Asparagales</taxon>
        <taxon>Orchidaceae</taxon>
        <taxon>Vanilloideae</taxon>
        <taxon>Vanilleae</taxon>
        <taxon>Vanilla</taxon>
    </lineage>
</organism>
<evidence type="ECO:0000256" key="6">
    <source>
        <dbReference type="ARBA" id="ARBA00022729"/>
    </source>
</evidence>
<evidence type="ECO:0000256" key="2">
    <source>
        <dbReference type="ARBA" id="ARBA00009547"/>
    </source>
</evidence>
<evidence type="ECO:0000256" key="1">
    <source>
        <dbReference type="ARBA" id="ARBA00000245"/>
    </source>
</evidence>
<dbReference type="GO" id="GO:0003676">
    <property type="term" value="F:nucleic acid binding"/>
    <property type="evidence" value="ECO:0007669"/>
    <property type="project" value="InterPro"/>
</dbReference>
<dbReference type="GO" id="GO:0004521">
    <property type="term" value="F:RNA endonuclease activity"/>
    <property type="evidence" value="ECO:0007669"/>
    <property type="project" value="UniProtKB-ARBA"/>
</dbReference>
<accession>A0A835RNB7</accession>
<dbReference type="GO" id="GO:0046872">
    <property type="term" value="F:metal ion binding"/>
    <property type="evidence" value="ECO:0007669"/>
    <property type="project" value="UniProtKB-KW"/>
</dbReference>
<gene>
    <name evidence="12" type="ORF">HPP92_000176</name>
</gene>
<keyword evidence="9" id="KW-1015">Disulfide bond</keyword>
<dbReference type="PANTHER" id="PTHR33146:SF21">
    <property type="entry name" value="ASPERGILLUS NUCLEASE S1"/>
    <property type="match status" value="1"/>
</dbReference>
<evidence type="ECO:0000256" key="9">
    <source>
        <dbReference type="ARBA" id="ARBA00023157"/>
    </source>
</evidence>
<dbReference type="EC" id="3.1.30.1" evidence="3"/>
<comment type="caution">
    <text evidence="12">The sequence shown here is derived from an EMBL/GenBank/DDBJ whole genome shotgun (WGS) entry which is preliminary data.</text>
</comment>